<dbReference type="SMART" id="SM00328">
    <property type="entry name" value="BPI1"/>
    <property type="match status" value="1"/>
</dbReference>
<dbReference type="GO" id="GO:0005615">
    <property type="term" value="C:extracellular space"/>
    <property type="evidence" value="ECO:0007669"/>
    <property type="project" value="UniProtKB-UniRule"/>
</dbReference>
<dbReference type="Gene3D" id="3.15.20.10">
    <property type="entry name" value="Bactericidal permeability-increasing protein, domain 2"/>
    <property type="match status" value="1"/>
</dbReference>
<dbReference type="PANTHER" id="PTHR10504:SF131">
    <property type="entry name" value="BPI2 DOMAIN-CONTAINING PROTEIN"/>
    <property type="match status" value="1"/>
</dbReference>
<evidence type="ECO:0000256" key="5">
    <source>
        <dbReference type="SAM" id="SignalP"/>
    </source>
</evidence>
<feature type="region of interest" description="Disordered" evidence="4">
    <location>
        <begin position="486"/>
        <end position="519"/>
    </location>
</feature>
<dbReference type="AlphaFoldDB" id="A0A8P4G7X3"/>
<comment type="domain">
    <text evidence="3">The N- and C-terminal barrels adopt an identical fold despite having only 13% of conserved residues.</text>
</comment>
<reference evidence="8" key="2">
    <citation type="submission" date="2025-09" db="UniProtKB">
        <authorList>
            <consortium name="Ensembl"/>
        </authorList>
    </citation>
    <scope>IDENTIFICATION</scope>
</reference>
<keyword evidence="2 3" id="KW-1015">Disulfide bond</keyword>
<evidence type="ECO:0000313" key="8">
    <source>
        <dbReference type="Ensembl" id="ENSDLAP00005071702.1"/>
    </source>
</evidence>
<dbReference type="GeneID" id="127359663"/>
<keyword evidence="3 5" id="KW-0732">Signal</keyword>
<name>A0A8P4G7X3_DICLA</name>
<feature type="chain" id="PRO_5035920990" description="Bactericidal permeability-increasing protein" evidence="5">
    <location>
        <begin position="20"/>
        <end position="519"/>
    </location>
</feature>
<dbReference type="Proteomes" id="UP000694389">
    <property type="component" value="Unassembled WGS sequence"/>
</dbReference>
<gene>
    <name evidence="8" type="primary">LOC127359663</name>
</gene>
<dbReference type="InterPro" id="IPR017943">
    <property type="entry name" value="Bactericidal_perm-incr_a/b_dom"/>
</dbReference>
<comment type="function">
    <text evidence="3">The cytotoxic action of BPI is limited to many species of Gram-negative bacteria; this specificity may be explained by a strong affinity of the very basic N-terminal half for the negatively charged lipopolysaccharides that are unique to the Gram-negative bacterial outer envelope.</text>
</comment>
<dbReference type="GO" id="GO:0050829">
    <property type="term" value="P:defense response to Gram-negative bacterium"/>
    <property type="evidence" value="ECO:0007669"/>
    <property type="project" value="UniProtKB-UniRule"/>
</dbReference>
<dbReference type="PANTHER" id="PTHR10504">
    <property type="entry name" value="BACTERICIDAL PERMEABILITY-INCREASING BPI PROTEIN-RELATED"/>
    <property type="match status" value="1"/>
</dbReference>
<evidence type="ECO:0000259" key="6">
    <source>
        <dbReference type="SMART" id="SM00328"/>
    </source>
</evidence>
<accession>A0A8P4G7X3</accession>
<evidence type="ECO:0000256" key="3">
    <source>
        <dbReference type="RuleBase" id="RU369039"/>
    </source>
</evidence>
<dbReference type="Pfam" id="PF01273">
    <property type="entry name" value="LBP_BPI_CETP"/>
    <property type="match status" value="1"/>
</dbReference>
<dbReference type="InterPro" id="IPR017942">
    <property type="entry name" value="Lipid-bd_serum_glycop_N"/>
</dbReference>
<dbReference type="GO" id="GO:0045087">
    <property type="term" value="P:innate immune response"/>
    <property type="evidence" value="ECO:0007669"/>
    <property type="project" value="UniProtKB-UniRule"/>
</dbReference>
<dbReference type="OrthoDB" id="10255543at2759"/>
<sequence>MTSSVFPLFFWFFLSSSLAVFQHSGVKLRITDAAQDVLKEVVMAFLKELLNKPWDDISILDKKYAKYDISGLTFSCLSVSKDEIDLTFRDNSGVHFEVSDLAFTAAFKRKAKVGRINPDRGRSSIAGRGLSTTIEVNLNRDPQGHLKVEMGNCEFKADDILIVSHGKMGDVVDLFKTLIKKNIQEQICPSIKNFIPQVNSMSDQLTMRMNLPSELTSKLNVPGGQEIIIDYSVSGDVRVSANSLDIPFRGFVSTPGSNVDPDSIRKGEESVFTQTDQMAYVGISEFFLNSATTSLHRAGAMSKTDQVTQPILWGFLKFLQVFTHPFDLMNPMSSEVVVVEVPEISITRDKGVILKVPKVSGKVSAGQDVLSMEASCTVALKVAVEENYLILPSDDVDCTIATSSMIKDIMVKPLNWFLSSKVKTFLRGLFDKGLHIPLPEGMGFTQGNIVYQNGYLVVGGSLRLAPSGGEKVVELVMSNINTGGAAGGGAQQPAGGAQQPAGGAQHLAGGAQQPAGHHH</sequence>
<protein>
    <recommendedName>
        <fullName evidence="3">Bactericidal permeability-increasing protein</fullName>
        <shortName evidence="3">BPI</shortName>
    </recommendedName>
</protein>
<comment type="subunit">
    <text evidence="3">Monomer. Homodimer; disulfide-linked.</text>
</comment>
<evidence type="ECO:0000256" key="1">
    <source>
        <dbReference type="ARBA" id="ARBA00007292"/>
    </source>
</evidence>
<keyword evidence="3" id="KW-0391">Immunity</keyword>
<keyword evidence="3" id="KW-0929">Antimicrobial</keyword>
<evidence type="ECO:0000259" key="7">
    <source>
        <dbReference type="SMART" id="SM00329"/>
    </source>
</evidence>
<dbReference type="Ensembl" id="ENSDLAT00005078999.1">
    <property type="protein sequence ID" value="ENSDLAP00005071702.1"/>
    <property type="gene ID" value="ENSDLAG00005031389.1"/>
</dbReference>
<comment type="domain">
    <text evidence="3">The N-terminal region may be exposed to the interior of the granule, whereas the C-terminal portion may be embedded in the membrane. During phagocytosis and degranulation, proteases may be released and activated and cleave BPI at the junction of the N- and C-terminal portions of the molecule, providing controlled release of the N-terminal antibacterial fragment when bacteria are ingested.</text>
</comment>
<dbReference type="RefSeq" id="XP_051249605.1">
    <property type="nucleotide sequence ID" value="XM_051393645.1"/>
</dbReference>
<keyword evidence="3" id="KW-0964">Secreted</keyword>
<dbReference type="SMART" id="SM00329">
    <property type="entry name" value="BPI2"/>
    <property type="match status" value="1"/>
</dbReference>
<keyword evidence="3" id="KW-0044">Antibiotic</keyword>
<feature type="domain" description="Lipid-binding serum glycoprotein C-terminal" evidence="7">
    <location>
        <begin position="273"/>
        <end position="460"/>
    </location>
</feature>
<evidence type="ECO:0000313" key="9">
    <source>
        <dbReference type="Proteomes" id="UP000694389"/>
    </source>
</evidence>
<dbReference type="GO" id="GO:0008289">
    <property type="term" value="F:lipid binding"/>
    <property type="evidence" value="ECO:0007669"/>
    <property type="project" value="InterPro"/>
</dbReference>
<feature type="signal peptide" evidence="5">
    <location>
        <begin position="1"/>
        <end position="19"/>
    </location>
</feature>
<comment type="similarity">
    <text evidence="1">Belongs to the BPI/LBP/Plunc superfamily. BPI/LBP family.</text>
</comment>
<keyword evidence="3" id="KW-0399">Innate immunity</keyword>
<dbReference type="Gene3D" id="3.15.10.10">
    <property type="entry name" value="Bactericidal permeability-increasing protein, domain 1"/>
    <property type="match status" value="1"/>
</dbReference>
<keyword evidence="9" id="KW-1185">Reference proteome</keyword>
<dbReference type="OMA" id="VDCTIAT"/>
<feature type="compositionally biased region" description="Low complexity" evidence="4">
    <location>
        <begin position="491"/>
        <end position="519"/>
    </location>
</feature>
<dbReference type="SUPFAM" id="SSF55394">
    <property type="entry name" value="Bactericidal permeability-increasing protein, BPI"/>
    <property type="match status" value="2"/>
</dbReference>
<organism evidence="8 9">
    <name type="scientific">Dicentrarchus labrax</name>
    <name type="common">European seabass</name>
    <name type="synonym">Morone labrax</name>
    <dbReference type="NCBI Taxonomy" id="13489"/>
    <lineage>
        <taxon>Eukaryota</taxon>
        <taxon>Metazoa</taxon>
        <taxon>Chordata</taxon>
        <taxon>Craniata</taxon>
        <taxon>Vertebrata</taxon>
        <taxon>Euteleostomi</taxon>
        <taxon>Actinopterygii</taxon>
        <taxon>Neopterygii</taxon>
        <taxon>Teleostei</taxon>
        <taxon>Neoteleostei</taxon>
        <taxon>Acanthomorphata</taxon>
        <taxon>Eupercaria</taxon>
        <taxon>Moronidae</taxon>
        <taxon>Dicentrarchus</taxon>
    </lineage>
</organism>
<dbReference type="InterPro" id="IPR032942">
    <property type="entry name" value="BPI/LBP/Plunc"/>
</dbReference>
<dbReference type="GeneTree" id="ENSGT01100000263546"/>
<comment type="subcellular location">
    <subcellularLocation>
        <location evidence="3">Secreted</location>
    </subcellularLocation>
</comment>
<feature type="domain" description="Lipid-binding serum glycoprotein N-terminal" evidence="6">
    <location>
        <begin position="29"/>
        <end position="257"/>
    </location>
</feature>
<reference evidence="8" key="1">
    <citation type="submission" date="2025-08" db="UniProtKB">
        <authorList>
            <consortium name="Ensembl"/>
        </authorList>
    </citation>
    <scope>IDENTIFICATION</scope>
</reference>
<dbReference type="InterPro" id="IPR001124">
    <property type="entry name" value="Lipid-bd_serum_glycop_C"/>
</dbReference>
<evidence type="ECO:0000256" key="4">
    <source>
        <dbReference type="SAM" id="MobiDB-lite"/>
    </source>
</evidence>
<evidence type="ECO:0000256" key="2">
    <source>
        <dbReference type="ARBA" id="ARBA00023157"/>
    </source>
</evidence>
<keyword evidence="3" id="KW-0325">Glycoprotein</keyword>
<proteinExistence type="inferred from homology"/>